<evidence type="ECO:0000256" key="1">
    <source>
        <dbReference type="ARBA" id="ARBA00022723"/>
    </source>
</evidence>
<dbReference type="InParanoid" id="A0A7M7KQI3"/>
<organism evidence="8 9">
    <name type="scientific">Varroa destructor</name>
    <name type="common">Honeybee mite</name>
    <dbReference type="NCBI Taxonomy" id="109461"/>
    <lineage>
        <taxon>Eukaryota</taxon>
        <taxon>Metazoa</taxon>
        <taxon>Ecdysozoa</taxon>
        <taxon>Arthropoda</taxon>
        <taxon>Chelicerata</taxon>
        <taxon>Arachnida</taxon>
        <taxon>Acari</taxon>
        <taxon>Parasitiformes</taxon>
        <taxon>Mesostigmata</taxon>
        <taxon>Gamasina</taxon>
        <taxon>Dermanyssoidea</taxon>
        <taxon>Varroidae</taxon>
        <taxon>Varroa</taxon>
    </lineage>
</organism>
<dbReference type="PANTHER" id="PTHR23235">
    <property type="entry name" value="KRUEPPEL-LIKE TRANSCRIPTION FACTOR"/>
    <property type="match status" value="1"/>
</dbReference>
<keyword evidence="4" id="KW-0862">Zinc</keyword>
<evidence type="ECO:0000313" key="8">
    <source>
        <dbReference type="EnsemblMetazoa" id="XP_022670446"/>
    </source>
</evidence>
<evidence type="ECO:0000313" key="9">
    <source>
        <dbReference type="Proteomes" id="UP000594260"/>
    </source>
</evidence>
<reference evidence="8" key="1">
    <citation type="submission" date="2021-01" db="UniProtKB">
        <authorList>
            <consortium name="EnsemblMetazoa"/>
        </authorList>
    </citation>
    <scope>IDENTIFICATION</scope>
</reference>
<accession>A0A7M7KQI3</accession>
<dbReference type="InterPro" id="IPR013087">
    <property type="entry name" value="Znf_C2H2_type"/>
</dbReference>
<dbReference type="KEGG" id="vde:111254157"/>
<proteinExistence type="predicted"/>
<dbReference type="PROSITE" id="PS00028">
    <property type="entry name" value="ZINC_FINGER_C2H2_1"/>
    <property type="match status" value="3"/>
</dbReference>
<dbReference type="Gene3D" id="3.30.160.60">
    <property type="entry name" value="Classic Zinc Finger"/>
    <property type="match status" value="3"/>
</dbReference>
<feature type="domain" description="C2H2-type" evidence="7">
    <location>
        <begin position="144"/>
        <end position="173"/>
    </location>
</feature>
<dbReference type="RefSeq" id="XP_022670446.1">
    <property type="nucleotide sequence ID" value="XM_022814711.1"/>
</dbReference>
<dbReference type="Proteomes" id="UP000594260">
    <property type="component" value="Unplaced"/>
</dbReference>
<dbReference type="FunFam" id="3.30.160.60:FF:000624">
    <property type="entry name" value="zinc finger protein 697"/>
    <property type="match status" value="1"/>
</dbReference>
<keyword evidence="9" id="KW-1185">Reference proteome</keyword>
<dbReference type="OMA" id="HRAIFRP"/>
<dbReference type="AlphaFoldDB" id="A0A7M7KQI3"/>
<dbReference type="FunFam" id="3.30.160.60:FF:000625">
    <property type="entry name" value="Zinc finger protein 536"/>
    <property type="match status" value="1"/>
</dbReference>
<dbReference type="Pfam" id="PF00096">
    <property type="entry name" value="zf-C2H2"/>
    <property type="match status" value="3"/>
</dbReference>
<feature type="domain" description="C2H2-type" evidence="7">
    <location>
        <begin position="116"/>
        <end position="143"/>
    </location>
</feature>
<keyword evidence="1" id="KW-0479">Metal-binding</keyword>
<feature type="compositionally biased region" description="Low complexity" evidence="6">
    <location>
        <begin position="27"/>
        <end position="43"/>
    </location>
</feature>
<dbReference type="GeneID" id="111254157"/>
<evidence type="ECO:0000256" key="4">
    <source>
        <dbReference type="ARBA" id="ARBA00022833"/>
    </source>
</evidence>
<feature type="domain" description="C2H2-type" evidence="7">
    <location>
        <begin position="174"/>
        <end position="201"/>
    </location>
</feature>
<dbReference type="InterPro" id="IPR036236">
    <property type="entry name" value="Znf_C2H2_sf"/>
</dbReference>
<keyword evidence="3 5" id="KW-0863">Zinc-finger</keyword>
<dbReference type="PROSITE" id="PS50157">
    <property type="entry name" value="ZINC_FINGER_C2H2_2"/>
    <property type="match status" value="3"/>
</dbReference>
<evidence type="ECO:0000259" key="7">
    <source>
        <dbReference type="PROSITE" id="PS50157"/>
    </source>
</evidence>
<evidence type="ECO:0000256" key="6">
    <source>
        <dbReference type="SAM" id="MobiDB-lite"/>
    </source>
</evidence>
<evidence type="ECO:0000256" key="5">
    <source>
        <dbReference type="PROSITE-ProRule" id="PRU00042"/>
    </source>
</evidence>
<dbReference type="SMART" id="SM00355">
    <property type="entry name" value="ZnF_C2H2"/>
    <property type="match status" value="3"/>
</dbReference>
<protein>
    <recommendedName>
        <fullName evidence="7">C2H2-type domain-containing protein</fullName>
    </recommendedName>
</protein>
<dbReference type="PANTHER" id="PTHR23235:SF139">
    <property type="entry name" value="HUCKEBEIN"/>
    <property type="match status" value="1"/>
</dbReference>
<feature type="region of interest" description="Disordered" evidence="6">
    <location>
        <begin position="1"/>
        <end position="43"/>
    </location>
</feature>
<dbReference type="GO" id="GO:0000978">
    <property type="term" value="F:RNA polymerase II cis-regulatory region sequence-specific DNA binding"/>
    <property type="evidence" value="ECO:0007669"/>
    <property type="project" value="TreeGrafter"/>
</dbReference>
<sequence>METTNTKENGGVHRAIFRPWDAEDSSSESSSGSRPSSVSSPESTCAVLVRPQPILPPPDMLPVHPVPASALGYSADLLLSELWLAELDRSVMLAAGVGVEAAAKLKKASVQRPKKFNCPHCDVCFSNNGQLKSHIRIHTGERPFACEHDGCGKTFTRNEELTRHRRIHSGLRPFPCPVCQKPFGRKDHLKKHVKTHQRMVPAGLPFYPAPFW</sequence>
<dbReference type="GO" id="GO:0008270">
    <property type="term" value="F:zinc ion binding"/>
    <property type="evidence" value="ECO:0007669"/>
    <property type="project" value="UniProtKB-KW"/>
</dbReference>
<dbReference type="OrthoDB" id="8922241at2759"/>
<dbReference type="EnsemblMetazoa" id="XM_022814711">
    <property type="protein sequence ID" value="XP_022670446"/>
    <property type="gene ID" value="LOC111254157"/>
</dbReference>
<evidence type="ECO:0000256" key="3">
    <source>
        <dbReference type="ARBA" id="ARBA00022771"/>
    </source>
</evidence>
<dbReference type="SUPFAM" id="SSF57667">
    <property type="entry name" value="beta-beta-alpha zinc fingers"/>
    <property type="match status" value="2"/>
</dbReference>
<keyword evidence="2" id="KW-0677">Repeat</keyword>
<evidence type="ECO:0000256" key="2">
    <source>
        <dbReference type="ARBA" id="ARBA00022737"/>
    </source>
</evidence>
<dbReference type="FunFam" id="3.30.160.60:FF:000257">
    <property type="entry name" value="ZXD family zinc finger C"/>
    <property type="match status" value="1"/>
</dbReference>
<name>A0A7M7KQI3_VARDE</name>
<dbReference type="GO" id="GO:0000981">
    <property type="term" value="F:DNA-binding transcription factor activity, RNA polymerase II-specific"/>
    <property type="evidence" value="ECO:0007669"/>
    <property type="project" value="TreeGrafter"/>
</dbReference>